<comment type="caution">
    <text evidence="1">The sequence shown here is derived from an EMBL/GenBank/DDBJ whole genome shotgun (WGS) entry which is preliminary data.</text>
</comment>
<keyword evidence="2" id="KW-1185">Reference proteome</keyword>
<proteinExistence type="predicted"/>
<sequence length="70" mass="7411">MFMVRLPAVDCTVILSSCEGPEVVYLPFSTLASSSEHSPSTEHLFSPSAVLNPKDTLSCGPPFGVAVVEE</sequence>
<organism evidence="1 2">
    <name type="scientific">Lyophyllum shimeji</name>
    <name type="common">Hon-shimeji</name>
    <name type="synonym">Tricholoma shimeji</name>
    <dbReference type="NCBI Taxonomy" id="47721"/>
    <lineage>
        <taxon>Eukaryota</taxon>
        <taxon>Fungi</taxon>
        <taxon>Dikarya</taxon>
        <taxon>Basidiomycota</taxon>
        <taxon>Agaricomycotina</taxon>
        <taxon>Agaricomycetes</taxon>
        <taxon>Agaricomycetidae</taxon>
        <taxon>Agaricales</taxon>
        <taxon>Tricholomatineae</taxon>
        <taxon>Lyophyllaceae</taxon>
        <taxon>Lyophyllum</taxon>
    </lineage>
</organism>
<dbReference type="AlphaFoldDB" id="A0A9P3URW1"/>
<gene>
    <name evidence="1" type="ORF">LshimejAT787_1205070</name>
</gene>
<protein>
    <submittedName>
        <fullName evidence="1">Uncharacterized protein</fullName>
    </submittedName>
</protein>
<dbReference type="Proteomes" id="UP001063166">
    <property type="component" value="Unassembled WGS sequence"/>
</dbReference>
<accession>A0A9P3URW1</accession>
<reference evidence="1" key="1">
    <citation type="submission" date="2022-07" db="EMBL/GenBank/DDBJ databases">
        <title>The genome of Lyophyllum shimeji provides insight into the initial evolution of ectomycorrhizal fungal genome.</title>
        <authorList>
            <person name="Kobayashi Y."/>
            <person name="Shibata T."/>
            <person name="Hirakawa H."/>
            <person name="Shigenobu S."/>
            <person name="Nishiyama T."/>
            <person name="Yamada A."/>
            <person name="Hasebe M."/>
            <person name="Kawaguchi M."/>
        </authorList>
    </citation>
    <scope>NUCLEOTIDE SEQUENCE</scope>
    <source>
        <strain evidence="1">AT787</strain>
    </source>
</reference>
<dbReference type="EMBL" id="BRPK01000012">
    <property type="protein sequence ID" value="GLB43058.1"/>
    <property type="molecule type" value="Genomic_DNA"/>
</dbReference>
<evidence type="ECO:0000313" key="2">
    <source>
        <dbReference type="Proteomes" id="UP001063166"/>
    </source>
</evidence>
<evidence type="ECO:0000313" key="1">
    <source>
        <dbReference type="EMBL" id="GLB43058.1"/>
    </source>
</evidence>
<name>A0A9P3URW1_LYOSH</name>